<evidence type="ECO:0000313" key="2">
    <source>
        <dbReference type="EMBL" id="KAL2274514.1"/>
    </source>
</evidence>
<evidence type="ECO:0000313" key="3">
    <source>
        <dbReference type="Proteomes" id="UP001600888"/>
    </source>
</evidence>
<keyword evidence="3" id="KW-1185">Reference proteome</keyword>
<accession>A0ABR4DXC2</accession>
<sequence length="164" mass="18937">MADWPRPRRSRQPHRELNNFQQGVNEPRRLDVDQHTPFVEELDHDDVEYCFSPGYGETWLGGYHPSPLRSVSTASVPPSTSSKRCALLSYAASVVLDTKPSTQRLRADRTPWEPLQSVDQLDLTVLRPRLETLPRPPMSQPTQWFPRSVARHPIPKWPKRLQIP</sequence>
<reference evidence="2 3" key="1">
    <citation type="submission" date="2024-03" db="EMBL/GenBank/DDBJ databases">
        <title>A high-quality draft genome sequence of Diaporthe vaccinii, a causative agent of upright dieback and viscid rot disease in cranberry plants.</title>
        <authorList>
            <person name="Sarrasin M."/>
            <person name="Lang B.F."/>
            <person name="Burger G."/>
        </authorList>
    </citation>
    <scope>NUCLEOTIDE SEQUENCE [LARGE SCALE GENOMIC DNA]</scope>
    <source>
        <strain evidence="2 3">IS7</strain>
    </source>
</reference>
<gene>
    <name evidence="2" type="ORF">FJTKL_03179</name>
</gene>
<protein>
    <submittedName>
        <fullName evidence="2">Uncharacterized protein</fullName>
    </submittedName>
</protein>
<organism evidence="2 3">
    <name type="scientific">Diaporthe vaccinii</name>
    <dbReference type="NCBI Taxonomy" id="105482"/>
    <lineage>
        <taxon>Eukaryota</taxon>
        <taxon>Fungi</taxon>
        <taxon>Dikarya</taxon>
        <taxon>Ascomycota</taxon>
        <taxon>Pezizomycotina</taxon>
        <taxon>Sordariomycetes</taxon>
        <taxon>Sordariomycetidae</taxon>
        <taxon>Diaporthales</taxon>
        <taxon>Diaporthaceae</taxon>
        <taxon>Diaporthe</taxon>
        <taxon>Diaporthe eres species complex</taxon>
    </lineage>
</organism>
<dbReference type="Proteomes" id="UP001600888">
    <property type="component" value="Unassembled WGS sequence"/>
</dbReference>
<evidence type="ECO:0000256" key="1">
    <source>
        <dbReference type="SAM" id="MobiDB-lite"/>
    </source>
</evidence>
<comment type="caution">
    <text evidence="2">The sequence shown here is derived from an EMBL/GenBank/DDBJ whole genome shotgun (WGS) entry which is preliminary data.</text>
</comment>
<feature type="region of interest" description="Disordered" evidence="1">
    <location>
        <begin position="1"/>
        <end position="32"/>
    </location>
</feature>
<dbReference type="EMBL" id="JBAWTH010000155">
    <property type="protein sequence ID" value="KAL2274514.1"/>
    <property type="molecule type" value="Genomic_DNA"/>
</dbReference>
<proteinExistence type="predicted"/>
<name>A0ABR4DXC2_9PEZI</name>